<keyword evidence="2" id="KW-0812">Transmembrane</keyword>
<dbReference type="PANTHER" id="PTHR42032:SF1">
    <property type="entry name" value="YALI0E30679P"/>
    <property type="match status" value="1"/>
</dbReference>
<feature type="region of interest" description="Disordered" evidence="1">
    <location>
        <begin position="436"/>
        <end position="495"/>
    </location>
</feature>
<proteinExistence type="predicted"/>
<dbReference type="RefSeq" id="XP_024668123.1">
    <property type="nucleotide sequence ID" value="XM_024814258.1"/>
</dbReference>
<name>A0A2I2F0F8_ASPCN</name>
<dbReference type="PANTHER" id="PTHR42032">
    <property type="entry name" value="YALI0E30679P"/>
    <property type="match status" value="1"/>
</dbReference>
<evidence type="ECO:0000313" key="3">
    <source>
        <dbReference type="EMBL" id="PLB34111.1"/>
    </source>
</evidence>
<reference evidence="3 4" key="1">
    <citation type="submission" date="2017-12" db="EMBL/GenBank/DDBJ databases">
        <authorList>
            <consortium name="DOE Joint Genome Institute"/>
            <person name="Haridas S."/>
            <person name="Kjaerbolling I."/>
            <person name="Vesth T.C."/>
            <person name="Frisvad J.C."/>
            <person name="Nybo J.L."/>
            <person name="Theobald S."/>
            <person name="Kuo A."/>
            <person name="Bowyer P."/>
            <person name="Matsuda Y."/>
            <person name="Mondo S."/>
            <person name="Lyhne E.K."/>
            <person name="Kogle M.E."/>
            <person name="Clum A."/>
            <person name="Lipzen A."/>
            <person name="Salamov A."/>
            <person name="Ngan C.Y."/>
            <person name="Daum C."/>
            <person name="Chiniquy J."/>
            <person name="Barry K."/>
            <person name="LaButti K."/>
            <person name="Simmons B.A."/>
            <person name="Magnuson J.K."/>
            <person name="Mortensen U.H."/>
            <person name="Larsen T.O."/>
            <person name="Grigoriev I.V."/>
            <person name="Baker S.E."/>
            <person name="Andersen M.R."/>
            <person name="Nordberg H.P."/>
            <person name="Cantor M.N."/>
            <person name="Hua S.X."/>
        </authorList>
    </citation>
    <scope>NUCLEOTIDE SEQUENCE [LARGE SCALE GENOMIC DNA]</scope>
    <source>
        <strain evidence="3 4">CBS 102.13</strain>
    </source>
</reference>
<dbReference type="EMBL" id="KZ559186">
    <property type="protein sequence ID" value="PLB34111.1"/>
    <property type="molecule type" value="Genomic_DNA"/>
</dbReference>
<dbReference type="GeneID" id="36521418"/>
<evidence type="ECO:0000313" key="4">
    <source>
        <dbReference type="Proteomes" id="UP000234585"/>
    </source>
</evidence>
<feature type="region of interest" description="Disordered" evidence="1">
    <location>
        <begin position="156"/>
        <end position="191"/>
    </location>
</feature>
<dbReference type="OrthoDB" id="5422510at2759"/>
<gene>
    <name evidence="3" type="ORF">BDW47DRAFT_112866</name>
</gene>
<sequence>MARPLASPVQTMSPHGPSPPPGLRHRGPVRAATVAHLEPSQAQRRNSILSDTVSDARRSLRSSTDDILFPRAPARSERVATPDESPWQSFPLGLALLPAVAGLFFKDGSAIVTDVTLLVIAAIFLNWSVRLPWDWYRSAQATLQQRQDKYYDVAEVPPDVDSHDTTDKTGGDDAHSRSVDKDKHRRQSSDAAAARKELMRHELAALVMCFVFPIVGTLLLHTIRSQLSRPSEGLVSNYNLTIFLLASEIRPASHLLKMVQARTLHLQRIVLDSDEFDDPDSERIDAHKVLDLTKRLEELEAHVAETVAQRLRSTPEGADHADTAPNMENLVAQASAEVRKTIQPDIDALNRAVRRYEKRTAISGYQTDGRLQAVERHVNDAVSLAAAAHRQPRGFFHIVFDSLCAAVLVPVQFFLSLASLPARLVRRVSGLISFPTRLGKRPLGNKGKRKASPAQGSQENPSSRSPSSSRRPRRGRSTQEGDAEGKTLKPIREND</sequence>
<protein>
    <submittedName>
        <fullName evidence="3">Uncharacterized protein</fullName>
    </submittedName>
</protein>
<evidence type="ECO:0000256" key="2">
    <source>
        <dbReference type="SAM" id="Phobius"/>
    </source>
</evidence>
<evidence type="ECO:0000256" key="1">
    <source>
        <dbReference type="SAM" id="MobiDB-lite"/>
    </source>
</evidence>
<feature type="transmembrane region" description="Helical" evidence="2">
    <location>
        <begin position="203"/>
        <end position="223"/>
    </location>
</feature>
<feature type="region of interest" description="Disordered" evidence="1">
    <location>
        <begin position="1"/>
        <end position="27"/>
    </location>
</feature>
<feature type="transmembrane region" description="Helical" evidence="2">
    <location>
        <begin position="111"/>
        <end position="129"/>
    </location>
</feature>
<dbReference type="STRING" id="41067.A0A2I2F0F8"/>
<feature type="compositionally biased region" description="Basic and acidic residues" evidence="1">
    <location>
        <begin position="160"/>
        <end position="182"/>
    </location>
</feature>
<feature type="compositionally biased region" description="Basic and acidic residues" evidence="1">
    <location>
        <begin position="477"/>
        <end position="495"/>
    </location>
</feature>
<keyword evidence="2" id="KW-0472">Membrane</keyword>
<dbReference type="Proteomes" id="UP000234585">
    <property type="component" value="Unassembled WGS sequence"/>
</dbReference>
<dbReference type="AlphaFoldDB" id="A0A2I2F0F8"/>
<keyword evidence="2" id="KW-1133">Transmembrane helix</keyword>
<accession>A0A2I2F0F8</accession>
<keyword evidence="4" id="KW-1185">Reference proteome</keyword>
<organism evidence="3 4">
    <name type="scientific">Aspergillus candidus</name>
    <dbReference type="NCBI Taxonomy" id="41067"/>
    <lineage>
        <taxon>Eukaryota</taxon>
        <taxon>Fungi</taxon>
        <taxon>Dikarya</taxon>
        <taxon>Ascomycota</taxon>
        <taxon>Pezizomycotina</taxon>
        <taxon>Eurotiomycetes</taxon>
        <taxon>Eurotiomycetidae</taxon>
        <taxon>Eurotiales</taxon>
        <taxon>Aspergillaceae</taxon>
        <taxon>Aspergillus</taxon>
        <taxon>Aspergillus subgen. Circumdati</taxon>
    </lineage>
</organism>